<dbReference type="GO" id="GO:0005886">
    <property type="term" value="C:plasma membrane"/>
    <property type="evidence" value="ECO:0007669"/>
    <property type="project" value="UniProtKB-SubCell"/>
</dbReference>
<keyword evidence="5" id="KW-0472">Membrane</keyword>
<dbReference type="EMBL" id="CP060436">
    <property type="protein sequence ID" value="QPM90006.1"/>
    <property type="molecule type" value="Genomic_DNA"/>
</dbReference>
<evidence type="ECO:0000313" key="6">
    <source>
        <dbReference type="EMBL" id="QPM90006.1"/>
    </source>
</evidence>
<evidence type="ECO:0000313" key="7">
    <source>
        <dbReference type="Proteomes" id="UP000283786"/>
    </source>
</evidence>
<dbReference type="PANTHER" id="PTHR47089:SF1">
    <property type="entry name" value="GUANOSINE ABC TRANSPORTER PERMEASE PROTEIN NUPP"/>
    <property type="match status" value="1"/>
</dbReference>
<dbReference type="InterPro" id="IPR001851">
    <property type="entry name" value="ABC_transp_permease"/>
</dbReference>
<sequence>MPVTPTAKPRLRLVPLLEPRQRVSDRFNVLVYMASLAVATALSVGLLWLAGVAPSDLGREIATTAFSSPRALGSVLAQTTPLIVAGLATAIAFRSSFWNIGLEGQMILGAIFATAVAVWDIGPESLRLLSMALAACLGGIIWIAGPAYLKLRLQVNEVITTLLLNYVAFNLLLHLLYGPWKDPVSSFPHSAQFEPFERLPQLGWQNLNWGLPLAIILAVVLWWVFSKSRVGYLIDILRSNTTMATAVGVPVLGLSVASILASGAVGGLTGFVISAGVEGRMTQDFFSGYLFSGVLIAFLGRNQPFGVVIVAFLMALLILVGQSLQVFFGVPSALVQLVQGIFIICVAASEFFLTYNMHWRSAV</sequence>
<evidence type="ECO:0000256" key="1">
    <source>
        <dbReference type="ARBA" id="ARBA00004651"/>
    </source>
</evidence>
<name>A0A418SC79_9RHOB</name>
<proteinExistence type="predicted"/>
<dbReference type="GO" id="GO:0022857">
    <property type="term" value="F:transmembrane transporter activity"/>
    <property type="evidence" value="ECO:0007669"/>
    <property type="project" value="InterPro"/>
</dbReference>
<evidence type="ECO:0000256" key="3">
    <source>
        <dbReference type="ARBA" id="ARBA00022692"/>
    </source>
</evidence>
<dbReference type="AlphaFoldDB" id="A0A418SC79"/>
<dbReference type="KEGG" id="palw:PSAL_012370"/>
<reference evidence="6 7" key="1">
    <citation type="submission" date="2020-08" db="EMBL/GenBank/DDBJ databases">
        <title>Genome sequence of Rhodobacteraceae bacterium Lw-13e.</title>
        <authorList>
            <person name="Poehlein A."/>
            <person name="Wolter L."/>
            <person name="Daniel R."/>
            <person name="Brinkhoff T."/>
        </authorList>
    </citation>
    <scope>NUCLEOTIDE SEQUENCE [LARGE SCALE GENOMIC DNA]</scope>
    <source>
        <strain evidence="6 7">Lw-13e</strain>
    </source>
</reference>
<gene>
    <name evidence="6" type="ORF">PSAL_012370</name>
</gene>
<dbReference type="PANTHER" id="PTHR47089">
    <property type="entry name" value="ABC TRANSPORTER, PERMEASE PROTEIN"/>
    <property type="match status" value="1"/>
</dbReference>
<organism evidence="6 7">
    <name type="scientific">Pseudooceanicola algae</name>
    <dbReference type="NCBI Taxonomy" id="1537215"/>
    <lineage>
        <taxon>Bacteria</taxon>
        <taxon>Pseudomonadati</taxon>
        <taxon>Pseudomonadota</taxon>
        <taxon>Alphaproteobacteria</taxon>
        <taxon>Rhodobacterales</taxon>
        <taxon>Paracoccaceae</taxon>
        <taxon>Pseudooceanicola</taxon>
    </lineage>
</organism>
<accession>A0A418SC79</accession>
<keyword evidence="2" id="KW-1003">Cell membrane</keyword>
<comment type="subcellular location">
    <subcellularLocation>
        <location evidence="1">Cell membrane</location>
        <topology evidence="1">Multi-pass membrane protein</topology>
    </subcellularLocation>
</comment>
<keyword evidence="4" id="KW-1133">Transmembrane helix</keyword>
<dbReference type="CDD" id="cd06580">
    <property type="entry name" value="TM_PBP1_transp_TpRbsC_like"/>
    <property type="match status" value="1"/>
</dbReference>
<keyword evidence="3" id="KW-0812">Transmembrane</keyword>
<dbReference type="Pfam" id="PF02653">
    <property type="entry name" value="BPD_transp_2"/>
    <property type="match status" value="1"/>
</dbReference>
<evidence type="ECO:0000256" key="4">
    <source>
        <dbReference type="ARBA" id="ARBA00022989"/>
    </source>
</evidence>
<protein>
    <submittedName>
        <fullName evidence="6">Uncharacterized protein</fullName>
    </submittedName>
</protein>
<evidence type="ECO:0000256" key="2">
    <source>
        <dbReference type="ARBA" id="ARBA00022475"/>
    </source>
</evidence>
<dbReference type="Proteomes" id="UP000283786">
    <property type="component" value="Chromosome"/>
</dbReference>
<evidence type="ECO:0000256" key="5">
    <source>
        <dbReference type="ARBA" id="ARBA00023136"/>
    </source>
</evidence>
<keyword evidence="7" id="KW-1185">Reference proteome</keyword>